<organism evidence="3 4">
    <name type="scientific">Rhodoferax ferrireducens</name>
    <dbReference type="NCBI Taxonomy" id="192843"/>
    <lineage>
        <taxon>Bacteria</taxon>
        <taxon>Pseudomonadati</taxon>
        <taxon>Pseudomonadota</taxon>
        <taxon>Betaproteobacteria</taxon>
        <taxon>Burkholderiales</taxon>
        <taxon>Comamonadaceae</taxon>
        <taxon>Rhodoferax</taxon>
    </lineage>
</organism>
<evidence type="ECO:0000313" key="3">
    <source>
        <dbReference type="EMBL" id="MDR7376627.1"/>
    </source>
</evidence>
<keyword evidence="4" id="KW-1185">Reference proteome</keyword>
<comment type="similarity">
    <text evidence="1">Belongs to the UPF0065 (bug) family.</text>
</comment>
<gene>
    <name evidence="3" type="ORF">J2X19_001285</name>
</gene>
<feature type="chain" id="PRO_5045843028" evidence="2">
    <location>
        <begin position="30"/>
        <end position="327"/>
    </location>
</feature>
<dbReference type="SUPFAM" id="SSF53850">
    <property type="entry name" value="Periplasmic binding protein-like II"/>
    <property type="match status" value="1"/>
</dbReference>
<sequence length="327" mass="34337">MPHHPVSRRTAASYLALGAGSLLAGRAFAQAGDYPNHPIELVVAYGAGGGTDVLARAFSDASRKHTSQAIAVTNKPGASGAIGLTDVLNAKPDGYKIAMLTVELTTLPHVGVIKFSYEDFAPIALLNADPAAITVKADAPWNTIEEFLAAAKKAPGEFRVGNSGAGSIWHLAAAALEDKTGTKFNHIPYPGAGPAMLSLLGGHIEAVGVSAAEVTAHVASGKLKTLAVMADKRLKGFDNVPTLKERNIDLSISAWRGLGAPKNTPPEILAILKNIAVKTSAEPSFREIMDKQNMGFAFGDEAGFKAVMVRDNTYFKNLIAKLNFKLA</sequence>
<comment type="caution">
    <text evidence="3">The sequence shown here is derived from an EMBL/GenBank/DDBJ whole genome shotgun (WGS) entry which is preliminary data.</text>
</comment>
<feature type="signal peptide" evidence="2">
    <location>
        <begin position="1"/>
        <end position="29"/>
    </location>
</feature>
<dbReference type="InterPro" id="IPR042100">
    <property type="entry name" value="Bug_dom1"/>
</dbReference>
<accession>A0ABU2C5M2</accession>
<dbReference type="CDD" id="cd07012">
    <property type="entry name" value="PBP2_Bug_TTT"/>
    <property type="match status" value="1"/>
</dbReference>
<dbReference type="Pfam" id="PF03401">
    <property type="entry name" value="TctC"/>
    <property type="match status" value="1"/>
</dbReference>
<keyword evidence="2" id="KW-0732">Signal</keyword>
<proteinExistence type="inferred from homology"/>
<reference evidence="3 4" key="1">
    <citation type="submission" date="2023-07" db="EMBL/GenBank/DDBJ databases">
        <title>Sorghum-associated microbial communities from plants grown in Nebraska, USA.</title>
        <authorList>
            <person name="Schachtman D."/>
        </authorList>
    </citation>
    <scope>NUCLEOTIDE SEQUENCE [LARGE SCALE GENOMIC DNA]</scope>
    <source>
        <strain evidence="3 4">BE313</strain>
    </source>
</reference>
<dbReference type="PANTHER" id="PTHR42928">
    <property type="entry name" value="TRICARBOXYLATE-BINDING PROTEIN"/>
    <property type="match status" value="1"/>
</dbReference>
<dbReference type="InterPro" id="IPR005064">
    <property type="entry name" value="BUG"/>
</dbReference>
<dbReference type="RefSeq" id="WP_310371694.1">
    <property type="nucleotide sequence ID" value="NZ_JAVDXT010000001.1"/>
</dbReference>
<evidence type="ECO:0000256" key="1">
    <source>
        <dbReference type="ARBA" id="ARBA00006987"/>
    </source>
</evidence>
<dbReference type="EMBL" id="JAVDXT010000001">
    <property type="protein sequence ID" value="MDR7376627.1"/>
    <property type="molecule type" value="Genomic_DNA"/>
</dbReference>
<name>A0ABU2C5M2_9BURK</name>
<evidence type="ECO:0000313" key="4">
    <source>
        <dbReference type="Proteomes" id="UP001180487"/>
    </source>
</evidence>
<protein>
    <submittedName>
        <fullName evidence="3">Tripartite-type tricarboxylate transporter receptor subunit TctC</fullName>
    </submittedName>
</protein>
<dbReference type="PIRSF" id="PIRSF017082">
    <property type="entry name" value="YflP"/>
    <property type="match status" value="1"/>
</dbReference>
<evidence type="ECO:0000256" key="2">
    <source>
        <dbReference type="SAM" id="SignalP"/>
    </source>
</evidence>
<keyword evidence="3" id="KW-0675">Receptor</keyword>
<dbReference type="Gene3D" id="3.40.190.150">
    <property type="entry name" value="Bordetella uptake gene, domain 1"/>
    <property type="match status" value="1"/>
</dbReference>
<dbReference type="PANTHER" id="PTHR42928:SF5">
    <property type="entry name" value="BLR1237 PROTEIN"/>
    <property type="match status" value="1"/>
</dbReference>
<dbReference type="Proteomes" id="UP001180487">
    <property type="component" value="Unassembled WGS sequence"/>
</dbReference>
<dbReference type="Gene3D" id="3.40.190.10">
    <property type="entry name" value="Periplasmic binding protein-like II"/>
    <property type="match status" value="1"/>
</dbReference>